<sequence length="112" mass="12965">MRLGRSLTIACHCEGGVVGVRHWVAATLIFKKNVDGKGRTGRMGKNQIYVYEIYVYQIHQIHLDFHLRPLVQHRLVHHTLDTRHDGGHHTHCHSQDTLGKYRKNSSDKFCVQ</sequence>
<dbReference type="Proteomes" id="UP000005361">
    <property type="component" value="Chromosome"/>
</dbReference>
<dbReference type="KEGG" id="pft:JBW_02166"/>
<protein>
    <submittedName>
        <fullName evidence="1">Uncharacterized protein</fullName>
    </submittedName>
</protein>
<evidence type="ECO:0000313" key="2">
    <source>
        <dbReference type="Proteomes" id="UP000005361"/>
    </source>
</evidence>
<name>I8TYN7_9FIRM</name>
<evidence type="ECO:0000313" key="1">
    <source>
        <dbReference type="EMBL" id="AJQ27516.1"/>
    </source>
</evidence>
<reference evidence="1 2" key="1">
    <citation type="journal article" date="2015" name="Genome Announc.">
        <title>Complete Genome Sequence of Pelosinus fermentans JBW45, a Member of a Remarkably Competitive Group of Negativicutes in the Firmicutes Phylum.</title>
        <authorList>
            <person name="De Leon K.B."/>
            <person name="Utturkar S.M."/>
            <person name="Camilleri L.B."/>
            <person name="Elias D.A."/>
            <person name="Arkin A.P."/>
            <person name="Fields M.W."/>
            <person name="Brown S.D."/>
            <person name="Wall J.D."/>
        </authorList>
    </citation>
    <scope>NUCLEOTIDE SEQUENCE [LARGE SCALE GENOMIC DNA]</scope>
    <source>
        <strain evidence="1 2">JBW45</strain>
    </source>
</reference>
<dbReference type="HOGENOM" id="CLU_2143459_0_0_9"/>
<reference evidence="2" key="2">
    <citation type="submission" date="2015-02" db="EMBL/GenBank/DDBJ databases">
        <title>Complete Genome Sequence of Pelosinus fermentans JBW45.</title>
        <authorList>
            <person name="De Leon K.B."/>
            <person name="Utturkar S.M."/>
            <person name="Camilleri L.B."/>
            <person name="Arkin A.P."/>
            <person name="Fields M.W."/>
            <person name="Brown S.D."/>
            <person name="Wall J.D."/>
        </authorList>
    </citation>
    <scope>NUCLEOTIDE SEQUENCE [LARGE SCALE GENOMIC DNA]</scope>
    <source>
        <strain evidence="2">JBW45</strain>
    </source>
</reference>
<proteinExistence type="predicted"/>
<accession>I8TYN7</accession>
<dbReference type="AlphaFoldDB" id="I8TYN7"/>
<gene>
    <name evidence="1" type="ORF">JBW_02166</name>
</gene>
<organism evidence="1 2">
    <name type="scientific">Pelosinus fermentans JBW45</name>
    <dbReference type="NCBI Taxonomy" id="1192197"/>
    <lineage>
        <taxon>Bacteria</taxon>
        <taxon>Bacillati</taxon>
        <taxon>Bacillota</taxon>
        <taxon>Negativicutes</taxon>
        <taxon>Selenomonadales</taxon>
        <taxon>Sporomusaceae</taxon>
        <taxon>Pelosinus</taxon>
    </lineage>
</organism>
<dbReference type="EMBL" id="CP010978">
    <property type="protein sequence ID" value="AJQ27516.1"/>
    <property type="molecule type" value="Genomic_DNA"/>
</dbReference>